<accession>A0A444WIQ2</accession>
<dbReference type="EMBL" id="JUIW01000001">
    <property type="protein sequence ID" value="RYJ45604.1"/>
    <property type="molecule type" value="Genomic_DNA"/>
</dbReference>
<keyword evidence="3" id="KW-1133">Transmembrane helix</keyword>
<dbReference type="InterPro" id="IPR048254">
    <property type="entry name" value="CDP_ALCOHOL_P_TRANSF_CS"/>
</dbReference>
<organism evidence="4 5">
    <name type="scientific">Flavobacterium beibuense</name>
    <dbReference type="NCBI Taxonomy" id="657326"/>
    <lineage>
        <taxon>Bacteria</taxon>
        <taxon>Pseudomonadati</taxon>
        <taxon>Bacteroidota</taxon>
        <taxon>Flavobacteriia</taxon>
        <taxon>Flavobacteriales</taxon>
        <taxon>Flavobacteriaceae</taxon>
        <taxon>Flavobacterium</taxon>
    </lineage>
</organism>
<feature type="transmembrane region" description="Helical" evidence="3">
    <location>
        <begin position="136"/>
        <end position="155"/>
    </location>
</feature>
<sequence>MSVKKHIPNVITLLNLTSGLIALVYAFNTNLQMAFFWVCMGIFFDFWDGFFARIFKVQSKLGLQLDSLADMVTSGVVPGVTMYQLLANIADLRDDANLSADNAYLGILPFVGFIITIASCYRLAKFNIDERQTDSFIGLPTPANALFIMSLPVILDKTGGVGLVFEWLSNPFILAGISALSAYLLNAEIPLFSLKVKYFNWERNKIQFVFLIVSILLLFFFQYFAIPLIILFYVILSVINNMSAKKVHESPSAKE</sequence>
<evidence type="ECO:0000313" key="5">
    <source>
        <dbReference type="Proteomes" id="UP000289775"/>
    </source>
</evidence>
<dbReference type="InterPro" id="IPR043130">
    <property type="entry name" value="CDP-OH_PTrfase_TM_dom"/>
</dbReference>
<feature type="transmembrane region" description="Helical" evidence="3">
    <location>
        <begin position="208"/>
        <end position="236"/>
    </location>
</feature>
<dbReference type="Proteomes" id="UP000289775">
    <property type="component" value="Unassembled WGS sequence"/>
</dbReference>
<evidence type="ECO:0000256" key="3">
    <source>
        <dbReference type="SAM" id="Phobius"/>
    </source>
</evidence>
<feature type="transmembrane region" description="Helical" evidence="3">
    <location>
        <begin position="106"/>
        <end position="124"/>
    </location>
</feature>
<dbReference type="Pfam" id="PF01066">
    <property type="entry name" value="CDP-OH_P_transf"/>
    <property type="match status" value="1"/>
</dbReference>
<dbReference type="AlphaFoldDB" id="A0A444WIQ2"/>
<evidence type="ECO:0000256" key="2">
    <source>
        <dbReference type="RuleBase" id="RU003750"/>
    </source>
</evidence>
<keyword evidence="5" id="KW-1185">Reference proteome</keyword>
<keyword evidence="1 2" id="KW-0808">Transferase</keyword>
<dbReference type="InterPro" id="IPR000462">
    <property type="entry name" value="CDP-OH_P_trans"/>
</dbReference>
<dbReference type="OrthoDB" id="9777147at2"/>
<feature type="transmembrane region" description="Helical" evidence="3">
    <location>
        <begin position="7"/>
        <end position="28"/>
    </location>
</feature>
<comment type="similarity">
    <text evidence="2">Belongs to the CDP-alcohol phosphatidyltransferase class-I family.</text>
</comment>
<dbReference type="PROSITE" id="PS00379">
    <property type="entry name" value="CDP_ALCOHOL_P_TRANSF"/>
    <property type="match status" value="1"/>
</dbReference>
<dbReference type="GO" id="GO:0008654">
    <property type="term" value="P:phospholipid biosynthetic process"/>
    <property type="evidence" value="ECO:0007669"/>
    <property type="project" value="InterPro"/>
</dbReference>
<reference evidence="4 5" key="1">
    <citation type="submission" date="2014-12" db="EMBL/GenBank/DDBJ databases">
        <title>Genome sequence of Flavobacterium beibuense RSKm HC5.</title>
        <authorList>
            <person name="Kim J.F."/>
            <person name="Song J.Y."/>
            <person name="Kwak M.-J."/>
            <person name="Lee S.-W."/>
        </authorList>
    </citation>
    <scope>NUCLEOTIDE SEQUENCE [LARGE SCALE GENOMIC DNA]</scope>
    <source>
        <strain evidence="4 5">RSKm HC5</strain>
    </source>
</reference>
<feature type="transmembrane region" description="Helical" evidence="3">
    <location>
        <begin position="34"/>
        <end position="55"/>
    </location>
</feature>
<keyword evidence="3" id="KW-0472">Membrane</keyword>
<comment type="caution">
    <text evidence="4">The sequence shown here is derived from an EMBL/GenBank/DDBJ whole genome shotgun (WGS) entry which is preliminary data.</text>
</comment>
<dbReference type="GO" id="GO:0016020">
    <property type="term" value="C:membrane"/>
    <property type="evidence" value="ECO:0007669"/>
    <property type="project" value="InterPro"/>
</dbReference>
<proteinExistence type="inferred from homology"/>
<keyword evidence="3" id="KW-0812">Transmembrane</keyword>
<name>A0A444WIQ2_9FLAO</name>
<dbReference type="RefSeq" id="WP_129749376.1">
    <property type="nucleotide sequence ID" value="NZ_JUIW01000001.1"/>
</dbReference>
<feature type="transmembrane region" description="Helical" evidence="3">
    <location>
        <begin position="167"/>
        <end position="187"/>
    </location>
</feature>
<dbReference type="Gene3D" id="1.20.120.1760">
    <property type="match status" value="1"/>
</dbReference>
<feature type="transmembrane region" description="Helical" evidence="3">
    <location>
        <begin position="67"/>
        <end position="86"/>
    </location>
</feature>
<gene>
    <name evidence="4" type="ORF">NU09_0196</name>
</gene>
<evidence type="ECO:0000256" key="1">
    <source>
        <dbReference type="ARBA" id="ARBA00022679"/>
    </source>
</evidence>
<protein>
    <submittedName>
        <fullName evidence="4">CDP-diacylglycerol--serine O-phosphatidyltransferase</fullName>
    </submittedName>
</protein>
<evidence type="ECO:0000313" key="4">
    <source>
        <dbReference type="EMBL" id="RYJ45604.1"/>
    </source>
</evidence>
<dbReference type="GO" id="GO:0016780">
    <property type="term" value="F:phosphotransferase activity, for other substituted phosphate groups"/>
    <property type="evidence" value="ECO:0007669"/>
    <property type="project" value="InterPro"/>
</dbReference>